<dbReference type="Gene3D" id="1.25.40.20">
    <property type="entry name" value="Ankyrin repeat-containing domain"/>
    <property type="match status" value="2"/>
</dbReference>
<feature type="repeat" description="ANK" evidence="3">
    <location>
        <begin position="294"/>
        <end position="327"/>
    </location>
</feature>
<organism evidence="5 6">
    <name type="scientific">Paecilomyces lecythidis</name>
    <dbReference type="NCBI Taxonomy" id="3004212"/>
    <lineage>
        <taxon>Eukaryota</taxon>
        <taxon>Fungi</taxon>
        <taxon>Dikarya</taxon>
        <taxon>Ascomycota</taxon>
        <taxon>Pezizomycotina</taxon>
        <taxon>Eurotiomycetes</taxon>
        <taxon>Eurotiomycetidae</taxon>
        <taxon>Eurotiales</taxon>
        <taxon>Thermoascaceae</taxon>
        <taxon>Paecilomyces</taxon>
    </lineage>
</organism>
<dbReference type="Pfam" id="PF12796">
    <property type="entry name" value="Ank_2"/>
    <property type="match status" value="1"/>
</dbReference>
<name>A0ABR3XMB9_9EURO</name>
<dbReference type="Pfam" id="PF22939">
    <property type="entry name" value="WHD_GPIID"/>
    <property type="match status" value="1"/>
</dbReference>
<proteinExistence type="predicted"/>
<dbReference type="PANTHER" id="PTHR24173:SF74">
    <property type="entry name" value="ANKYRIN REPEAT DOMAIN-CONTAINING PROTEIN 16"/>
    <property type="match status" value="1"/>
</dbReference>
<evidence type="ECO:0000259" key="4">
    <source>
        <dbReference type="Pfam" id="PF22939"/>
    </source>
</evidence>
<evidence type="ECO:0000313" key="5">
    <source>
        <dbReference type="EMBL" id="KAL1876612.1"/>
    </source>
</evidence>
<accession>A0ABR3XMB9</accession>
<dbReference type="EMBL" id="JAVDPF010000015">
    <property type="protein sequence ID" value="KAL1876612.1"/>
    <property type="molecule type" value="Genomic_DNA"/>
</dbReference>
<comment type="caution">
    <text evidence="5">The sequence shown here is derived from an EMBL/GenBank/DDBJ whole genome shotgun (WGS) entry which is preliminary data.</text>
</comment>
<evidence type="ECO:0000256" key="1">
    <source>
        <dbReference type="ARBA" id="ARBA00022737"/>
    </source>
</evidence>
<dbReference type="InterPro" id="IPR036770">
    <property type="entry name" value="Ankyrin_rpt-contain_sf"/>
</dbReference>
<gene>
    <name evidence="5" type="ORF">Plec18167_005019</name>
</gene>
<keyword evidence="1" id="KW-0677">Repeat</keyword>
<dbReference type="InterPro" id="IPR002110">
    <property type="entry name" value="Ankyrin_rpt"/>
</dbReference>
<dbReference type="PROSITE" id="PS50088">
    <property type="entry name" value="ANK_REPEAT"/>
    <property type="match status" value="4"/>
</dbReference>
<dbReference type="SMART" id="SM00248">
    <property type="entry name" value="ANK"/>
    <property type="match status" value="5"/>
</dbReference>
<sequence length="393" mass="44123">MERIKGLPDTELAFQVISWIVYSSRPLRFKELQHAIAKDSLEQEDSSILDECLTPQDIIINACAGLVKINEETSAIGLVHYTAQEYFDRYGSVYFPHAQRNLELACIRYLSLRTFTGSCPTDELYERRLAENPFLVYAAQNLGEHSRPDIRDQYMKYTLLQLLFDDKKMSCISQVLFVSRSEWTYSSYSQKFPRDFLGIHYAAYCGMVGYFLSLLQSLDPDSKDDHDRTPLLWAAEKGHEAVVKLLLLGGADANSRDNRGRTPLFQAAKNGHESIVKLLLARKDVNPDTKDDKYGQTPLSRAAEDGREAIVKMLLARDDVDPNSKDDGGKTALSWASTWGHEAVVKLLLTRDTIDAGTKDTAGNTPLALAARRGHESVVRLLSSREFQSTSSG</sequence>
<evidence type="ECO:0000313" key="6">
    <source>
        <dbReference type="Proteomes" id="UP001583193"/>
    </source>
</evidence>
<evidence type="ECO:0000256" key="2">
    <source>
        <dbReference type="ARBA" id="ARBA00023043"/>
    </source>
</evidence>
<keyword evidence="6" id="KW-1185">Reference proteome</keyword>
<feature type="repeat" description="ANK" evidence="3">
    <location>
        <begin position="362"/>
        <end position="382"/>
    </location>
</feature>
<dbReference type="Proteomes" id="UP001583193">
    <property type="component" value="Unassembled WGS sequence"/>
</dbReference>
<dbReference type="SUPFAM" id="SSF48403">
    <property type="entry name" value="Ankyrin repeat"/>
    <property type="match status" value="1"/>
</dbReference>
<reference evidence="5 6" key="1">
    <citation type="journal article" date="2024" name="IMA Fungus">
        <title>IMA Genome - F19 : A genome assembly and annotation guide to empower mycologists, including annotated draft genome sequences of Ceratocystis pirilliformis, Diaporthe australafricana, Fusarium ophioides, Paecilomyces lecythidis, and Sporothrix stenoceras.</title>
        <authorList>
            <person name="Aylward J."/>
            <person name="Wilson A.M."/>
            <person name="Visagie C.M."/>
            <person name="Spraker J."/>
            <person name="Barnes I."/>
            <person name="Buitendag C."/>
            <person name="Ceriani C."/>
            <person name="Del Mar Angel L."/>
            <person name="du Plessis D."/>
            <person name="Fuchs T."/>
            <person name="Gasser K."/>
            <person name="Kramer D."/>
            <person name="Li W."/>
            <person name="Munsamy K."/>
            <person name="Piso A."/>
            <person name="Price J.L."/>
            <person name="Sonnekus B."/>
            <person name="Thomas C."/>
            <person name="van der Nest A."/>
            <person name="van Dijk A."/>
            <person name="van Heerden A."/>
            <person name="van Vuuren N."/>
            <person name="Yilmaz N."/>
            <person name="Duong T.A."/>
            <person name="van der Merwe N.A."/>
            <person name="Wingfield M.J."/>
            <person name="Wingfield B.D."/>
        </authorList>
    </citation>
    <scope>NUCLEOTIDE SEQUENCE [LARGE SCALE GENOMIC DNA]</scope>
    <source>
        <strain evidence="5 6">CMW 18167</strain>
    </source>
</reference>
<feature type="domain" description="GPI inositol-deacylase winged helix" evidence="4">
    <location>
        <begin position="11"/>
        <end position="87"/>
    </location>
</feature>
<dbReference type="Pfam" id="PF00023">
    <property type="entry name" value="Ank"/>
    <property type="match status" value="2"/>
</dbReference>
<dbReference type="InterPro" id="IPR054471">
    <property type="entry name" value="GPIID_WHD"/>
</dbReference>
<evidence type="ECO:0000256" key="3">
    <source>
        <dbReference type="PROSITE-ProRule" id="PRU00023"/>
    </source>
</evidence>
<dbReference type="PROSITE" id="PS50297">
    <property type="entry name" value="ANK_REP_REGION"/>
    <property type="match status" value="3"/>
</dbReference>
<protein>
    <recommendedName>
        <fullName evidence="4">GPI inositol-deacylase winged helix domain-containing protein</fullName>
    </recommendedName>
</protein>
<keyword evidence="2 3" id="KW-0040">ANK repeat</keyword>
<feature type="repeat" description="ANK" evidence="3">
    <location>
        <begin position="226"/>
        <end position="258"/>
    </location>
</feature>
<feature type="repeat" description="ANK" evidence="3">
    <location>
        <begin position="259"/>
        <end position="280"/>
    </location>
</feature>
<dbReference type="PANTHER" id="PTHR24173">
    <property type="entry name" value="ANKYRIN REPEAT CONTAINING"/>
    <property type="match status" value="1"/>
</dbReference>